<dbReference type="InterPro" id="IPR044060">
    <property type="entry name" value="Bacterial_rp_domain"/>
</dbReference>
<gene>
    <name evidence="3" type="ORF">WMO37_01910</name>
</gene>
<evidence type="ECO:0000313" key="4">
    <source>
        <dbReference type="Proteomes" id="UP001546774"/>
    </source>
</evidence>
<accession>A0ABV1H2Z9</accession>
<name>A0ABV1H2Z9_9FIRM</name>
<feature type="domain" description="Bacterial repeat" evidence="2">
    <location>
        <begin position="587"/>
        <end position="654"/>
    </location>
</feature>
<dbReference type="InterPro" id="IPR048713">
    <property type="entry name" value="Choline_bind_rpt"/>
</dbReference>
<dbReference type="EMBL" id="JBBMFS010000001">
    <property type="protein sequence ID" value="MEQ2553772.1"/>
    <property type="molecule type" value="Genomic_DNA"/>
</dbReference>
<feature type="compositionally biased region" description="Low complexity" evidence="1">
    <location>
        <begin position="861"/>
        <end position="893"/>
    </location>
</feature>
<dbReference type="Pfam" id="PF21540">
    <property type="entry name" value="Choline_bind_4"/>
    <property type="match status" value="7"/>
</dbReference>
<feature type="region of interest" description="Disordered" evidence="1">
    <location>
        <begin position="836"/>
        <end position="957"/>
    </location>
</feature>
<feature type="compositionally biased region" description="Low complexity" evidence="1">
    <location>
        <begin position="911"/>
        <end position="929"/>
    </location>
</feature>
<proteinExistence type="predicted"/>
<dbReference type="Proteomes" id="UP001546774">
    <property type="component" value="Unassembled WGS sequence"/>
</dbReference>
<dbReference type="SUPFAM" id="SSF51126">
    <property type="entry name" value="Pectin lyase-like"/>
    <property type="match status" value="1"/>
</dbReference>
<reference evidence="3" key="1">
    <citation type="submission" date="2024-03" db="EMBL/GenBank/DDBJ databases">
        <title>Human intestinal bacterial collection.</title>
        <authorList>
            <person name="Pauvert C."/>
            <person name="Hitch T.C.A."/>
            <person name="Clavel T."/>
        </authorList>
    </citation>
    <scope>NUCLEOTIDE SEQUENCE [LARGE SCALE GENOMIC DNA]</scope>
    <source>
        <strain evidence="3">CLA-AA-H89B</strain>
    </source>
</reference>
<evidence type="ECO:0000313" key="3">
    <source>
        <dbReference type="EMBL" id="MEQ2553772.1"/>
    </source>
</evidence>
<evidence type="ECO:0000259" key="2">
    <source>
        <dbReference type="Pfam" id="PF18998"/>
    </source>
</evidence>
<protein>
    <recommendedName>
        <fullName evidence="2">Bacterial repeat domain-containing protein</fullName>
    </recommendedName>
</protein>
<comment type="caution">
    <text evidence="3">The sequence shown here is derived from an EMBL/GenBank/DDBJ whole genome shotgun (WGS) entry which is preliminary data.</text>
</comment>
<evidence type="ECO:0000256" key="1">
    <source>
        <dbReference type="SAM" id="MobiDB-lite"/>
    </source>
</evidence>
<dbReference type="Pfam" id="PF18998">
    <property type="entry name" value="Flg_new_2"/>
    <property type="match status" value="1"/>
</dbReference>
<organism evidence="3 4">
    <name type="scientific">Lachnospira intestinalis</name>
    <dbReference type="NCBI Taxonomy" id="3133158"/>
    <lineage>
        <taxon>Bacteria</taxon>
        <taxon>Bacillati</taxon>
        <taxon>Bacillota</taxon>
        <taxon>Clostridia</taxon>
        <taxon>Lachnospirales</taxon>
        <taxon>Lachnospiraceae</taxon>
        <taxon>Lachnospira</taxon>
    </lineage>
</organism>
<keyword evidence="4" id="KW-1185">Reference proteome</keyword>
<dbReference type="InterPro" id="IPR011050">
    <property type="entry name" value="Pectin_lyase_fold/virulence"/>
</dbReference>
<sequence length="1246" mass="136335">MRKNITRGKRIFAAAAVVTAVCMTTNTVVPFMTYAYADTANIRAGAVTVTSESQLRQALQAGSSLIVVSGSITVAEDAAGTPLMIPGNVTITGADSSSELIIRGAVQLTGDHVTIQNVKLHFISTNALQSVVHREIFLAGHSLVLDSVDTYVKGGAGSGLGGFGGTEEELLPTVYAGGFKNTVVGQNASLTVTNAVENTKIQAVYMSHDSGSDGKTAYTGSAEVYADAKTVIREGIHTENNSCADITLKGMGESIIASAKIKDFYGNENTSLTLQKCSVDGNIQNVENVILDDEAELCLVSGSLKNIEVKNKASLNLTEYDESIFVEIKGNFTGNQTSDNIADGYIVLKKDNQVIIDKDVTGTTKAAVGNKLFPSVFTEGYTYITAQGKAAKESFAPAKAGWFFKYTVDTQSNWTATTKQPEEEDLSVGRLVIQSAPQTVNINRIFQKEDGSIPDDTVYFDIDCYNSQGVLMDGADVTDWLGSSVLVMKTSLWESEDAESLNETNWGEAVALVTDGENYPNRYFLEAYPGAKTGTYTFLFFPNGYDEGNIETVGAVKAQKDKIFAECTVEFTDKDIEPVQKHQVIVGNGTGSGEYAAGDIVTITAAGAAQGMAFDRWAGNTALDFTENTDSHSATAVFIMPDGDVEINAEYKDISAPTGEITVSTNKWNVFCNAVTFGKFFKERQEVGIHADDLGLGIYKVFYLISEEAKTLEEVQNIQASDWMVYEQRFAIDPDKKCIVYVKITDKGGNTAYLSTDGLVFDGSSPVIGGVKHNETYGGSVQFTVNDDNLDYVEIDGVLAGRENGGYTVTDVEGVHTITAVDKAGNRTQVSVTIVHATQPTTEAPKPTQKPTEAPTEKPTQKPTQVTTESTTESTTEAPKPTQKPTEAPTEVTKPTEKPTEVTKPTEKPTQKPTQATTESTTEGTTEAPKPTQKPTEAPTEVTKPTEAPTQKPETDEKVIYEMRQDADGNWHYYANDTIAADYCGMAVNEYGWWYIKNGDVDFTYTGMACNEYGWWYFNNGQLDTTFYGLANNEYGTWFYTDGQLNFGFTGMIIPDDEWLYVQNGQVLTDYTGMALNDYGWWYFNNGRIDFVYIGMAANEYGWWYFNNGQIDFGYNGFAANEYGTWLFTNGILNTGFTGMTLNGGTWVYVTDGYISDTYTGMALNEYGWWYFNNGTLDFNYTGMALNEYGWWYFKNGQLDLGFTGIGSNEYGDWFFKDGRIAFEYTGSYNDGGQWYMVNSGFASKI</sequence>
<feature type="compositionally biased region" description="Basic and acidic residues" evidence="1">
    <location>
        <begin position="894"/>
        <end position="910"/>
    </location>
</feature>